<accession>A0A3M7RGP6</accession>
<organism evidence="1 2">
    <name type="scientific">Brachionus plicatilis</name>
    <name type="common">Marine rotifer</name>
    <name type="synonym">Brachionus muelleri</name>
    <dbReference type="NCBI Taxonomy" id="10195"/>
    <lineage>
        <taxon>Eukaryota</taxon>
        <taxon>Metazoa</taxon>
        <taxon>Spiralia</taxon>
        <taxon>Gnathifera</taxon>
        <taxon>Rotifera</taxon>
        <taxon>Eurotatoria</taxon>
        <taxon>Monogononta</taxon>
        <taxon>Pseudotrocha</taxon>
        <taxon>Ploima</taxon>
        <taxon>Brachionidae</taxon>
        <taxon>Brachionus</taxon>
    </lineage>
</organism>
<sequence>MCFVLIVKNLFYSGNKVKQLLFHLRGKSEKSVQINSTSFLILLKRVVQNPENYRTKPKFWVLNQRHQSVCKIVAASVWKTMFNENTNLLILASQKMPLSNDLFLLFFCFLRSCNDMKLTLENNRKQKFKIQVNQQASILVSIKDQIDIIYQILSSEGPKYVLSSTMQDIN</sequence>
<protein>
    <submittedName>
        <fullName evidence="1">Uncharacterized protein</fullName>
    </submittedName>
</protein>
<dbReference type="EMBL" id="REGN01003407">
    <property type="protein sequence ID" value="RNA22746.1"/>
    <property type="molecule type" value="Genomic_DNA"/>
</dbReference>
<dbReference type="AlphaFoldDB" id="A0A3M7RGP6"/>
<name>A0A3M7RGP6_BRAPC</name>
<proteinExistence type="predicted"/>
<evidence type="ECO:0000313" key="1">
    <source>
        <dbReference type="EMBL" id="RNA22746.1"/>
    </source>
</evidence>
<dbReference type="Proteomes" id="UP000276133">
    <property type="component" value="Unassembled WGS sequence"/>
</dbReference>
<keyword evidence="2" id="KW-1185">Reference proteome</keyword>
<gene>
    <name evidence="1" type="ORF">BpHYR1_036241</name>
</gene>
<evidence type="ECO:0000313" key="2">
    <source>
        <dbReference type="Proteomes" id="UP000276133"/>
    </source>
</evidence>
<reference evidence="1 2" key="1">
    <citation type="journal article" date="2018" name="Sci. Rep.">
        <title>Genomic signatures of local adaptation to the degree of environmental predictability in rotifers.</title>
        <authorList>
            <person name="Franch-Gras L."/>
            <person name="Hahn C."/>
            <person name="Garcia-Roger E.M."/>
            <person name="Carmona M.J."/>
            <person name="Serra M."/>
            <person name="Gomez A."/>
        </authorList>
    </citation>
    <scope>NUCLEOTIDE SEQUENCE [LARGE SCALE GENOMIC DNA]</scope>
    <source>
        <strain evidence="1">HYR1</strain>
    </source>
</reference>
<comment type="caution">
    <text evidence="1">The sequence shown here is derived from an EMBL/GenBank/DDBJ whole genome shotgun (WGS) entry which is preliminary data.</text>
</comment>